<dbReference type="SUPFAM" id="SSF47413">
    <property type="entry name" value="lambda repressor-like DNA-binding domains"/>
    <property type="match status" value="1"/>
</dbReference>
<comment type="caution">
    <text evidence="2">The sequence shown here is derived from an EMBL/GenBank/DDBJ whole genome shotgun (WGS) entry which is preliminary data.</text>
</comment>
<name>A0ABS3W796_9BACL</name>
<sequence length="70" mass="8106">MRLNLNIETIRQIMEQKGWDEKKLAAEIGVSRTQVYRVFRGQRAPGNEFIAGLISVFKSTSLKKLFHLNK</sequence>
<evidence type="ECO:0000313" key="2">
    <source>
        <dbReference type="EMBL" id="MBO7744164.1"/>
    </source>
</evidence>
<keyword evidence="3" id="KW-1185">Reference proteome</keyword>
<dbReference type="InterPro" id="IPR010982">
    <property type="entry name" value="Lambda_DNA-bd_dom_sf"/>
</dbReference>
<reference evidence="2 3" key="1">
    <citation type="submission" date="2021-03" db="EMBL/GenBank/DDBJ databases">
        <title>Paenibacillus artemisicola MWE-103 whole genome sequence.</title>
        <authorList>
            <person name="Ham Y.J."/>
        </authorList>
    </citation>
    <scope>NUCLEOTIDE SEQUENCE [LARGE SCALE GENOMIC DNA]</scope>
    <source>
        <strain evidence="2 3">MWE-103</strain>
    </source>
</reference>
<dbReference type="EMBL" id="JAGGDJ010000003">
    <property type="protein sequence ID" value="MBO7744164.1"/>
    <property type="molecule type" value="Genomic_DNA"/>
</dbReference>
<dbReference type="SMART" id="SM00530">
    <property type="entry name" value="HTH_XRE"/>
    <property type="match status" value="1"/>
</dbReference>
<dbReference type="Proteomes" id="UP000670947">
    <property type="component" value="Unassembled WGS sequence"/>
</dbReference>
<dbReference type="Gene3D" id="1.10.260.40">
    <property type="entry name" value="lambda repressor-like DNA-binding domains"/>
    <property type="match status" value="1"/>
</dbReference>
<dbReference type="RefSeq" id="WP_208847107.1">
    <property type="nucleotide sequence ID" value="NZ_JAGGDJ010000003.1"/>
</dbReference>
<evidence type="ECO:0000259" key="1">
    <source>
        <dbReference type="PROSITE" id="PS50943"/>
    </source>
</evidence>
<organism evidence="2 3">
    <name type="scientific">Paenibacillus artemisiicola</name>
    <dbReference type="NCBI Taxonomy" id="1172618"/>
    <lineage>
        <taxon>Bacteria</taxon>
        <taxon>Bacillati</taxon>
        <taxon>Bacillota</taxon>
        <taxon>Bacilli</taxon>
        <taxon>Bacillales</taxon>
        <taxon>Paenibacillaceae</taxon>
        <taxon>Paenibacillus</taxon>
    </lineage>
</organism>
<feature type="domain" description="HTH cro/C1-type" evidence="1">
    <location>
        <begin position="10"/>
        <end position="65"/>
    </location>
</feature>
<accession>A0ABS3W796</accession>
<dbReference type="CDD" id="cd00093">
    <property type="entry name" value="HTH_XRE"/>
    <property type="match status" value="1"/>
</dbReference>
<dbReference type="Pfam" id="PF01381">
    <property type="entry name" value="HTH_3"/>
    <property type="match status" value="1"/>
</dbReference>
<dbReference type="PROSITE" id="PS50943">
    <property type="entry name" value="HTH_CROC1"/>
    <property type="match status" value="1"/>
</dbReference>
<protein>
    <submittedName>
        <fullName evidence="2">Helix-turn-helix transcriptional regulator</fullName>
    </submittedName>
</protein>
<gene>
    <name evidence="2" type="ORF">I8J29_08165</name>
</gene>
<evidence type="ECO:0000313" key="3">
    <source>
        <dbReference type="Proteomes" id="UP000670947"/>
    </source>
</evidence>
<proteinExistence type="predicted"/>
<dbReference type="InterPro" id="IPR001387">
    <property type="entry name" value="Cro/C1-type_HTH"/>
</dbReference>